<sequence>MDQFEEFSEYTTRNPAYQILAFYTWCLSLQPRPLRGRNFSLGELRNYLMVYLRSTDNHANINFETNIRDLQFKISKEEVPTHEFERSIYLFKSGSDRDIWYYTLHVADLLTRGAAPILPELQIPLTQKITSTSIILLRISESYAYDHTKSGLEETF</sequence>
<dbReference type="Proteomes" id="UP000683417">
    <property type="component" value="Unassembled WGS sequence"/>
</dbReference>
<name>A0A9W4GC24_BLUGR</name>
<organism evidence="1 2">
    <name type="scientific">Blumeria graminis f. sp. triticale</name>
    <dbReference type="NCBI Taxonomy" id="1689686"/>
    <lineage>
        <taxon>Eukaryota</taxon>
        <taxon>Fungi</taxon>
        <taxon>Dikarya</taxon>
        <taxon>Ascomycota</taxon>
        <taxon>Pezizomycotina</taxon>
        <taxon>Leotiomycetes</taxon>
        <taxon>Erysiphales</taxon>
        <taxon>Erysiphaceae</taxon>
        <taxon>Blumeria</taxon>
    </lineage>
</organism>
<evidence type="ECO:0000313" key="1">
    <source>
        <dbReference type="EMBL" id="CAD6500077.1"/>
    </source>
</evidence>
<dbReference type="AlphaFoldDB" id="A0A9W4GC24"/>
<reference evidence="1" key="1">
    <citation type="submission" date="2020-10" db="EMBL/GenBank/DDBJ databases">
        <authorList>
            <person name="Muller C M."/>
        </authorList>
    </citation>
    <scope>NUCLEOTIDE SEQUENCE</scope>
    <source>
        <strain evidence="1">THUN-12</strain>
    </source>
</reference>
<comment type="caution">
    <text evidence="1">The sequence shown here is derived from an EMBL/GenBank/DDBJ whole genome shotgun (WGS) entry which is preliminary data.</text>
</comment>
<evidence type="ECO:0000313" key="2">
    <source>
        <dbReference type="Proteomes" id="UP000683417"/>
    </source>
</evidence>
<proteinExistence type="predicted"/>
<accession>A0A9W4GC24</accession>
<dbReference type="EMBL" id="CAJHIT010000002">
    <property type="protein sequence ID" value="CAD6500077.1"/>
    <property type="molecule type" value="Genomic_DNA"/>
</dbReference>
<gene>
    <name evidence="1" type="ORF">BGTH12_LOCUS1435</name>
</gene>
<protein>
    <submittedName>
        <fullName evidence="1">BgTH12-04180</fullName>
    </submittedName>
</protein>